<dbReference type="InterPro" id="IPR008979">
    <property type="entry name" value="Galactose-bd-like_sf"/>
</dbReference>
<keyword evidence="3" id="KW-0326">Glycosidase</keyword>
<dbReference type="Proteomes" id="UP001310022">
    <property type="component" value="Unassembled WGS sequence"/>
</dbReference>
<sequence length="807" mass="89437">MTNFKPFIFVFFCSLLLLLGKATAADVAQSVSGPSSVYPQQVFDVTVQYQADANRQVSVYLFNTSNWQLHGSASVQVAAGSGSVTLQVPVNNPPVGTDYQWTGKVEELNGNQLSQTSQWCQVLFAPTTGEVEVTVDLSNPTGRKVNKRVMGLNLFQAFKPSVSGANGSADYKQNLAAMKPSHVRFHSWEMVRPGTSGTWVDSNGNWDFAKVNDVLSNAISFDTEVLINIPWPPEEKGWLNADGTLNVAHYLDFALWCAELVDYVNNTMQLNVRYWELTNERDGVYYGNCAELGKIFNLIAAECKKVDPNILTGGPAFEKPFAEHIQNVRDFMETTKETVDFISYHSYHLSGEFDHQQIFNAGNWGWVTNMMRGEWENISSRKIEFHHNEYNISADMRTIPDRVNEASMVFDAMMMVSLMNAGADVADAWNESDGWFGKLEGNGSFSRRPSSYLFEMLNKEFDQANIVSTNSSNDSKIVTLSGYGNGRMQLLLINRSEAEQQVTVSINGLDGQPVGSQVEVSRCIQSGGLQHTDVDYTTVSTGDGYVSKAYEVTLLTFDIGGGSASDYHFYSESGDEFQQENGFNSQYAMTVSSKSDGAPEGNNYLQLETNAHYANYAFKFPSTVNKSDWNQGHSLSFQLKSTVNYELKVFQGDGQSDKVNLSSYASLSGNWEQVEIPLSDFNIDYAQLKEIQFYNLWQTASPFAFDDLKVVASTNLRQFSVTSAADPADVVLVYPNPATHSLIVNAQGAAAVEVLGIYQASGIAAQNYQLLQEEGQLKVMVGQLPAGLYYLNLRIGNEKISKPFIKQ</sequence>
<dbReference type="InterPro" id="IPR017853">
    <property type="entry name" value="GH"/>
</dbReference>
<dbReference type="SUPFAM" id="SSF49785">
    <property type="entry name" value="Galactose-binding domain-like"/>
    <property type="match status" value="1"/>
</dbReference>
<evidence type="ECO:0000313" key="7">
    <source>
        <dbReference type="Proteomes" id="UP001310022"/>
    </source>
</evidence>
<dbReference type="SUPFAM" id="SSF51445">
    <property type="entry name" value="(Trans)glycosidases"/>
    <property type="match status" value="1"/>
</dbReference>
<evidence type="ECO:0000256" key="3">
    <source>
        <dbReference type="ARBA" id="ARBA00023295"/>
    </source>
</evidence>
<name>A0AAN5APK5_9BACT</name>
<evidence type="ECO:0000256" key="4">
    <source>
        <dbReference type="SAM" id="SignalP"/>
    </source>
</evidence>
<dbReference type="AlphaFoldDB" id="A0AAN5APK5"/>
<gene>
    <name evidence="6" type="ORF">PEDI_49730</name>
</gene>
<reference evidence="6 7" key="1">
    <citation type="submission" date="2021-12" db="EMBL/GenBank/DDBJ databases">
        <title>Genome sequencing of bacteria with rrn-lacking chromosome and rrn-plasmid.</title>
        <authorList>
            <person name="Anda M."/>
            <person name="Iwasaki W."/>
        </authorList>
    </citation>
    <scope>NUCLEOTIDE SEQUENCE [LARGE SCALE GENOMIC DNA]</scope>
    <source>
        <strain evidence="6 7">NBRC 15940</strain>
    </source>
</reference>
<comment type="caution">
    <text evidence="6">The sequence shown here is derived from an EMBL/GenBank/DDBJ whole genome shotgun (WGS) entry which is preliminary data.</text>
</comment>
<accession>A0AAN5APK5</accession>
<dbReference type="Gene3D" id="2.60.120.430">
    <property type="entry name" value="Galactose-binding lectin"/>
    <property type="match status" value="1"/>
</dbReference>
<organism evidence="6 7">
    <name type="scientific">Persicobacter diffluens</name>
    <dbReference type="NCBI Taxonomy" id="981"/>
    <lineage>
        <taxon>Bacteria</taxon>
        <taxon>Pseudomonadati</taxon>
        <taxon>Bacteroidota</taxon>
        <taxon>Cytophagia</taxon>
        <taxon>Cytophagales</taxon>
        <taxon>Persicobacteraceae</taxon>
        <taxon>Persicobacter</taxon>
    </lineage>
</organism>
<protein>
    <recommendedName>
        <fullName evidence="5">Glycosyl hydrolases family 39 N-terminal catalytic domain-containing protein</fullName>
    </recommendedName>
</protein>
<evidence type="ECO:0000256" key="2">
    <source>
        <dbReference type="ARBA" id="ARBA00022801"/>
    </source>
</evidence>
<dbReference type="EMBL" id="BQKE01000005">
    <property type="protein sequence ID" value="GJM64421.1"/>
    <property type="molecule type" value="Genomic_DNA"/>
</dbReference>
<dbReference type="RefSeq" id="WP_338239486.1">
    <property type="nucleotide sequence ID" value="NZ_BQKE01000005.1"/>
</dbReference>
<dbReference type="Pfam" id="PF01229">
    <property type="entry name" value="Glyco_hydro_39"/>
    <property type="match status" value="1"/>
</dbReference>
<dbReference type="InterPro" id="IPR049166">
    <property type="entry name" value="GH39_cat"/>
</dbReference>
<keyword evidence="2" id="KW-0378">Hydrolase</keyword>
<keyword evidence="4" id="KW-0732">Signal</keyword>
<feature type="signal peptide" evidence="4">
    <location>
        <begin position="1"/>
        <end position="24"/>
    </location>
</feature>
<dbReference type="InterPro" id="IPR026444">
    <property type="entry name" value="Secre_tail"/>
</dbReference>
<proteinExistence type="inferred from homology"/>
<evidence type="ECO:0000313" key="6">
    <source>
        <dbReference type="EMBL" id="GJM64421.1"/>
    </source>
</evidence>
<dbReference type="GO" id="GO:0016798">
    <property type="term" value="F:hydrolase activity, acting on glycosyl bonds"/>
    <property type="evidence" value="ECO:0007669"/>
    <property type="project" value="UniProtKB-KW"/>
</dbReference>
<feature type="chain" id="PRO_5042898085" description="Glycosyl hydrolases family 39 N-terminal catalytic domain-containing protein" evidence="4">
    <location>
        <begin position="25"/>
        <end position="807"/>
    </location>
</feature>
<keyword evidence="7" id="KW-1185">Reference proteome</keyword>
<dbReference type="Gene3D" id="3.20.20.80">
    <property type="entry name" value="Glycosidases"/>
    <property type="match status" value="1"/>
</dbReference>
<feature type="domain" description="Glycosyl hydrolases family 39 N-terminal catalytic" evidence="5">
    <location>
        <begin position="275"/>
        <end position="429"/>
    </location>
</feature>
<dbReference type="NCBIfam" id="TIGR04183">
    <property type="entry name" value="Por_Secre_tail"/>
    <property type="match status" value="1"/>
</dbReference>
<evidence type="ECO:0000256" key="1">
    <source>
        <dbReference type="ARBA" id="ARBA00008875"/>
    </source>
</evidence>
<evidence type="ECO:0000259" key="5">
    <source>
        <dbReference type="Pfam" id="PF01229"/>
    </source>
</evidence>
<comment type="similarity">
    <text evidence="1">Belongs to the glycosyl hydrolase 39 family.</text>
</comment>